<sequence length="69" mass="7504">MDDVDDVELDSGAFEVLSPKKSIKIPELGVSADLDAWDVDVYFDLASRNSHVPAGVLRSHSIQLGYKGD</sequence>
<name>A0A4Q0QFF0_9BRAD</name>
<dbReference type="Proteomes" id="UP000290174">
    <property type="component" value="Unassembled WGS sequence"/>
</dbReference>
<evidence type="ECO:0000313" key="2">
    <source>
        <dbReference type="Proteomes" id="UP000290174"/>
    </source>
</evidence>
<protein>
    <submittedName>
        <fullName evidence="1">Uncharacterized protein</fullName>
    </submittedName>
</protein>
<comment type="caution">
    <text evidence="1">The sequence shown here is derived from an EMBL/GenBank/DDBJ whole genome shotgun (WGS) entry which is preliminary data.</text>
</comment>
<organism evidence="1 2">
    <name type="scientific">Bradyrhizobium zhanjiangense</name>
    <dbReference type="NCBI Taxonomy" id="1325107"/>
    <lineage>
        <taxon>Bacteria</taxon>
        <taxon>Pseudomonadati</taxon>
        <taxon>Pseudomonadota</taxon>
        <taxon>Alphaproteobacteria</taxon>
        <taxon>Hyphomicrobiales</taxon>
        <taxon>Nitrobacteraceae</taxon>
        <taxon>Bradyrhizobium</taxon>
    </lineage>
</organism>
<dbReference type="AlphaFoldDB" id="A0A4Q0QFF0"/>
<dbReference type="EMBL" id="RKMK01000032">
    <property type="protein sequence ID" value="RXG89568.1"/>
    <property type="molecule type" value="Genomic_DNA"/>
</dbReference>
<evidence type="ECO:0000313" key="1">
    <source>
        <dbReference type="EMBL" id="RXG89568.1"/>
    </source>
</evidence>
<proteinExistence type="predicted"/>
<gene>
    <name evidence="1" type="ORF">EAS61_27850</name>
</gene>
<reference evidence="1 2" key="1">
    <citation type="submission" date="2018-11" db="EMBL/GenBank/DDBJ databases">
        <title>Bradyrhizobium sp. nov., isolated from effective nodules of peanut in China.</title>
        <authorList>
            <person name="Li Y."/>
        </authorList>
    </citation>
    <scope>NUCLEOTIDE SEQUENCE [LARGE SCALE GENOMIC DNA]</scope>
    <source>
        <strain evidence="1 2">CCBAU 51770</strain>
    </source>
</reference>
<accession>A0A4Q0QFF0</accession>